<dbReference type="GO" id="GO:0016829">
    <property type="term" value="F:lyase activity"/>
    <property type="evidence" value="ECO:0007669"/>
    <property type="project" value="UniProtKB-KW"/>
</dbReference>
<protein>
    <submittedName>
        <fullName evidence="2">Phosphonate C-P lyase system protein PhnH</fullName>
    </submittedName>
</protein>
<dbReference type="EMBL" id="QUSG01000004">
    <property type="protein sequence ID" value="KAA3528378.1"/>
    <property type="molecule type" value="Genomic_DNA"/>
</dbReference>
<dbReference type="Proteomes" id="UP000477951">
    <property type="component" value="Unassembled WGS sequence"/>
</dbReference>
<dbReference type="Gene3D" id="3.40.50.11310">
    <property type="entry name" value="Bacterial phosphonate metabolism protein PhnH"/>
    <property type="match status" value="1"/>
</dbReference>
<dbReference type="SUPFAM" id="SSF159709">
    <property type="entry name" value="PhnH-like"/>
    <property type="match status" value="1"/>
</dbReference>
<dbReference type="EMBL" id="WPHR01000006">
    <property type="protein sequence ID" value="MUZ73037.1"/>
    <property type="molecule type" value="Genomic_DNA"/>
</dbReference>
<dbReference type="GO" id="GO:0019634">
    <property type="term" value="P:organic phosphonate metabolic process"/>
    <property type="evidence" value="ECO:0007669"/>
    <property type="project" value="InterPro"/>
</dbReference>
<evidence type="ECO:0000313" key="1">
    <source>
        <dbReference type="EMBL" id="KAA3528378.1"/>
    </source>
</evidence>
<dbReference type="AlphaFoldDB" id="A0A368NWS7"/>
<evidence type="ECO:0000313" key="3">
    <source>
        <dbReference type="Proteomes" id="UP000436911"/>
    </source>
</evidence>
<keyword evidence="2" id="KW-0456">Lyase</keyword>
<dbReference type="PIRSF" id="PIRSF020680">
    <property type="entry name" value="PhnH"/>
    <property type="match status" value="1"/>
</dbReference>
<organism evidence="2 4">
    <name type="scientific">Agrobacterium vitis</name>
    <name type="common">Rhizobium vitis</name>
    <dbReference type="NCBI Taxonomy" id="373"/>
    <lineage>
        <taxon>Bacteria</taxon>
        <taxon>Pseudomonadati</taxon>
        <taxon>Pseudomonadota</taxon>
        <taxon>Alphaproteobacteria</taxon>
        <taxon>Hyphomicrobiales</taxon>
        <taxon>Rhizobiaceae</taxon>
        <taxon>Rhizobium/Agrobacterium group</taxon>
        <taxon>Agrobacterium</taxon>
    </lineage>
</organism>
<dbReference type="Proteomes" id="UP000436911">
    <property type="component" value="Unassembled WGS sequence"/>
</dbReference>
<dbReference type="OrthoDB" id="9814509at2"/>
<reference evidence="2 4" key="2">
    <citation type="submission" date="2019-12" db="EMBL/GenBank/DDBJ databases">
        <title>Whole-genome sequencing of Allorhizobium vitis.</title>
        <authorList>
            <person name="Gan H.M."/>
            <person name="Szegedi E."/>
            <person name="Burr T."/>
            <person name="Savka M.A."/>
        </authorList>
    </citation>
    <scope>NUCLEOTIDE SEQUENCE [LARGE SCALE GENOMIC DNA]</scope>
    <source>
        <strain evidence="2 4">CG516</strain>
    </source>
</reference>
<accession>A0A368NWS7</accession>
<proteinExistence type="predicted"/>
<sequence>MMLEAESLTGGFTQPVFEAQSVFRAVMDGMARPGTHQIVPLSLHPPAPFNLAQAAIALTLCDADTRVWLSGGLAKNATPAWLSFHTGAVATTDKTEAQFAFFEAGSPLAAFAQFSTGTQDYPDRSVTLVYEVTSLEGGQPLTLKGPGIQDRTMIAPLGLPDGFLRHWQDNHALFPRGVDVIVTAGRDFLCLPRSCAILSEEA</sequence>
<dbReference type="NCBIfam" id="TIGR03292">
    <property type="entry name" value="PhnH_redo"/>
    <property type="match status" value="1"/>
</dbReference>
<dbReference type="Pfam" id="PF05845">
    <property type="entry name" value="PhnH"/>
    <property type="match status" value="1"/>
</dbReference>
<dbReference type="InterPro" id="IPR008772">
    <property type="entry name" value="Phosphonate_metab_PhnH"/>
</dbReference>
<evidence type="ECO:0000313" key="2">
    <source>
        <dbReference type="EMBL" id="MUZ73037.1"/>
    </source>
</evidence>
<evidence type="ECO:0000313" key="4">
    <source>
        <dbReference type="Proteomes" id="UP000477951"/>
    </source>
</evidence>
<dbReference type="InterPro" id="IPR038058">
    <property type="entry name" value="PhnH-like_sp"/>
</dbReference>
<comment type="caution">
    <text evidence="2">The sequence shown here is derived from an EMBL/GenBank/DDBJ whole genome shotgun (WGS) entry which is preliminary data.</text>
</comment>
<reference evidence="1 3" key="1">
    <citation type="submission" date="2018-08" db="EMBL/GenBank/DDBJ databases">
        <title>Genome sequencing of Agrobacterium vitis strain ICMP 10754.</title>
        <authorList>
            <person name="Visnovsky S.B."/>
            <person name="Pitman A.R."/>
        </authorList>
    </citation>
    <scope>NUCLEOTIDE SEQUENCE [LARGE SCALE GENOMIC DNA]</scope>
    <source>
        <strain evidence="1 3">ICMP 10754</strain>
    </source>
</reference>
<name>A0A368NWS7_AGRVI</name>
<gene>
    <name evidence="2" type="primary">phnH</name>
    <name evidence="1" type="ORF">DXT89_10190</name>
    <name evidence="2" type="ORF">GOZ90_10125</name>
</gene>